<keyword evidence="1" id="KW-0812">Transmembrane</keyword>
<dbReference type="EMBL" id="HBUF01199653">
    <property type="protein sequence ID" value="CAG6661437.1"/>
    <property type="molecule type" value="Transcribed_RNA"/>
</dbReference>
<sequence length="109" mass="12495">MKIKVNNCQPRWLRGGALAFQPRGCGVNSRPGRVFFKRKKSLCLLSFISLFFLCFLGTKDLLSLKRVKEPLSIIEKTIETKQHTLHRLFYFSALAKTIPSINPQKKEGN</sequence>
<dbReference type="AlphaFoldDB" id="A0A8D8S7M7"/>
<accession>A0A8D8S7M7</accession>
<evidence type="ECO:0000256" key="1">
    <source>
        <dbReference type="SAM" id="Phobius"/>
    </source>
</evidence>
<keyword evidence="1" id="KW-0472">Membrane</keyword>
<evidence type="ECO:0000313" key="2">
    <source>
        <dbReference type="EMBL" id="CAG6661437.1"/>
    </source>
</evidence>
<protein>
    <submittedName>
        <fullName evidence="2">Uncharacterized protein</fullName>
    </submittedName>
</protein>
<reference evidence="2" key="1">
    <citation type="submission" date="2021-05" db="EMBL/GenBank/DDBJ databases">
        <authorList>
            <person name="Alioto T."/>
            <person name="Alioto T."/>
            <person name="Gomez Garrido J."/>
        </authorList>
    </citation>
    <scope>NUCLEOTIDE SEQUENCE</scope>
</reference>
<feature type="transmembrane region" description="Helical" evidence="1">
    <location>
        <begin position="42"/>
        <end position="58"/>
    </location>
</feature>
<organism evidence="2">
    <name type="scientific">Cacopsylla melanoneura</name>
    <dbReference type="NCBI Taxonomy" id="428564"/>
    <lineage>
        <taxon>Eukaryota</taxon>
        <taxon>Metazoa</taxon>
        <taxon>Ecdysozoa</taxon>
        <taxon>Arthropoda</taxon>
        <taxon>Hexapoda</taxon>
        <taxon>Insecta</taxon>
        <taxon>Pterygota</taxon>
        <taxon>Neoptera</taxon>
        <taxon>Paraneoptera</taxon>
        <taxon>Hemiptera</taxon>
        <taxon>Sternorrhyncha</taxon>
        <taxon>Psylloidea</taxon>
        <taxon>Psyllidae</taxon>
        <taxon>Psyllinae</taxon>
        <taxon>Cacopsylla</taxon>
    </lineage>
</organism>
<keyword evidence="1" id="KW-1133">Transmembrane helix</keyword>
<name>A0A8D8S7M7_9HEMI</name>
<proteinExistence type="predicted"/>